<feature type="compositionally biased region" description="Basic residues" evidence="1">
    <location>
        <begin position="56"/>
        <end position="67"/>
    </location>
</feature>
<sequence>MAKKARKETSSEYDESSGSSGEAGGCEEVEKGKGGKGKSSKGKGKGKGKGKDKGKSKTGKSKKGKGKGKTEAGAGGAAGSVSSGKSKSKAKMRKKRKAVVATMLAENRALMDSILNLADLADDDLFLQERIRRAATLFQTFIDREGSRLSIEWLSQVKAMLAASQEVIQGSLAAYFFDMPAEQYHKAHYALDEILLRMAVTAFARADAALADDDDS</sequence>
<feature type="compositionally biased region" description="Basic residues" evidence="1">
    <location>
        <begin position="34"/>
        <end position="48"/>
    </location>
</feature>
<evidence type="ECO:0000313" key="2">
    <source>
        <dbReference type="EMBL" id="KNC50328.1"/>
    </source>
</evidence>
<dbReference type="AlphaFoldDB" id="A0A0L0DG51"/>
<accession>A0A0L0DG51</accession>
<dbReference type="EMBL" id="GL349461">
    <property type="protein sequence ID" value="KNC50328.1"/>
    <property type="molecule type" value="Genomic_DNA"/>
</dbReference>
<dbReference type="RefSeq" id="XP_013756874.1">
    <property type="nucleotide sequence ID" value="XM_013901420.1"/>
</dbReference>
<dbReference type="Proteomes" id="UP000054408">
    <property type="component" value="Unassembled WGS sequence"/>
</dbReference>
<gene>
    <name evidence="2" type="ORF">AMSG_06811</name>
</gene>
<feature type="region of interest" description="Disordered" evidence="1">
    <location>
        <begin position="1"/>
        <end position="94"/>
    </location>
</feature>
<keyword evidence="3" id="KW-1185">Reference proteome</keyword>
<proteinExistence type="predicted"/>
<organism evidence="2 3">
    <name type="scientific">Thecamonas trahens ATCC 50062</name>
    <dbReference type="NCBI Taxonomy" id="461836"/>
    <lineage>
        <taxon>Eukaryota</taxon>
        <taxon>Apusozoa</taxon>
        <taxon>Apusomonadida</taxon>
        <taxon>Apusomonadidae</taxon>
        <taxon>Thecamonas</taxon>
    </lineage>
</organism>
<reference evidence="2 3" key="1">
    <citation type="submission" date="2010-05" db="EMBL/GenBank/DDBJ databases">
        <title>The Genome Sequence of Thecamonas trahens ATCC 50062.</title>
        <authorList>
            <consortium name="The Broad Institute Genome Sequencing Platform"/>
            <person name="Russ C."/>
            <person name="Cuomo C."/>
            <person name="Shea T."/>
            <person name="Young S.K."/>
            <person name="Zeng Q."/>
            <person name="Koehrsen M."/>
            <person name="Haas B."/>
            <person name="Borodovsky M."/>
            <person name="Guigo R."/>
            <person name="Alvarado L."/>
            <person name="Berlin A."/>
            <person name="Bochicchio J."/>
            <person name="Borenstein D."/>
            <person name="Chapman S."/>
            <person name="Chen Z."/>
            <person name="Freedman E."/>
            <person name="Gellesch M."/>
            <person name="Goldberg J."/>
            <person name="Griggs A."/>
            <person name="Gujja S."/>
            <person name="Heilman E."/>
            <person name="Heiman D."/>
            <person name="Hepburn T."/>
            <person name="Howarth C."/>
            <person name="Jen D."/>
            <person name="Larson L."/>
            <person name="Mehta T."/>
            <person name="Park D."/>
            <person name="Pearson M."/>
            <person name="Roberts A."/>
            <person name="Saif S."/>
            <person name="Shenoy N."/>
            <person name="Sisk P."/>
            <person name="Stolte C."/>
            <person name="Sykes S."/>
            <person name="Thomson T."/>
            <person name="Walk T."/>
            <person name="White J."/>
            <person name="Yandava C."/>
            <person name="Burger G."/>
            <person name="Gray M.W."/>
            <person name="Holland P.W.H."/>
            <person name="King N."/>
            <person name="Lang F.B.F."/>
            <person name="Roger A.J."/>
            <person name="Ruiz-Trillo I."/>
            <person name="Lander E."/>
            <person name="Nusbaum C."/>
        </authorList>
    </citation>
    <scope>NUCLEOTIDE SEQUENCE [LARGE SCALE GENOMIC DNA]</scope>
    <source>
        <strain evidence="2 3">ATCC 50062</strain>
    </source>
</reference>
<name>A0A0L0DG51_THETB</name>
<protein>
    <submittedName>
        <fullName evidence="2">Uncharacterized protein</fullName>
    </submittedName>
</protein>
<evidence type="ECO:0000313" key="3">
    <source>
        <dbReference type="Proteomes" id="UP000054408"/>
    </source>
</evidence>
<evidence type="ECO:0000256" key="1">
    <source>
        <dbReference type="SAM" id="MobiDB-lite"/>
    </source>
</evidence>
<dbReference type="GeneID" id="25565890"/>